<evidence type="ECO:0000313" key="12">
    <source>
        <dbReference type="Proteomes" id="UP000187283"/>
    </source>
</evidence>
<evidence type="ECO:0000256" key="1">
    <source>
        <dbReference type="ARBA" id="ARBA00004434"/>
    </source>
</evidence>
<dbReference type="Pfam" id="PF07766">
    <property type="entry name" value="LETM1_RBD"/>
    <property type="match status" value="1"/>
</dbReference>
<dbReference type="GO" id="GO:0030003">
    <property type="term" value="P:intracellular monoatomic cation homeostasis"/>
    <property type="evidence" value="ECO:0007669"/>
    <property type="project" value="TreeGrafter"/>
</dbReference>
<dbReference type="GO" id="GO:0043022">
    <property type="term" value="F:ribosome binding"/>
    <property type="evidence" value="ECO:0007669"/>
    <property type="project" value="InterPro"/>
</dbReference>
<keyword evidence="4" id="KW-1133">Transmembrane helix</keyword>
<keyword evidence="3" id="KW-0999">Mitochondrion inner membrane</keyword>
<dbReference type="OrthoDB" id="275278at2759"/>
<name>A0A1R1XDY3_9FUNG</name>
<evidence type="ECO:0000256" key="3">
    <source>
        <dbReference type="ARBA" id="ARBA00022792"/>
    </source>
</evidence>
<evidence type="ECO:0000259" key="9">
    <source>
        <dbReference type="PROSITE" id="PS51758"/>
    </source>
</evidence>
<evidence type="ECO:0000256" key="4">
    <source>
        <dbReference type="ARBA" id="ARBA00022989"/>
    </source>
</evidence>
<keyword evidence="5 7" id="KW-0496">Mitochondrion</keyword>
<keyword evidence="2" id="KW-0812">Transmembrane</keyword>
<dbReference type="InterPro" id="IPR044202">
    <property type="entry name" value="LETM1/MDM38-like"/>
</dbReference>
<keyword evidence="12" id="KW-1185">Reference proteome</keyword>
<protein>
    <submittedName>
        <fullName evidence="10">LETM1 domain-containing protein mdm28, mitochondrial</fullName>
    </submittedName>
</protein>
<evidence type="ECO:0000256" key="5">
    <source>
        <dbReference type="ARBA" id="ARBA00023128"/>
    </source>
</evidence>
<reference evidence="10 12" key="1">
    <citation type="submission" date="2017-01" db="EMBL/GenBank/DDBJ databases">
        <authorList>
            <person name="Mah S.A."/>
            <person name="Swanson W.J."/>
            <person name="Moy G.W."/>
            <person name="Vacquier V.D."/>
        </authorList>
    </citation>
    <scope>NUCLEOTIDE SEQUENCE [LARGE SCALE GENOMIC DNA]</scope>
    <source>
        <strain evidence="10 12">GSMNP</strain>
    </source>
</reference>
<feature type="domain" description="Letm1 RBD" evidence="9">
    <location>
        <begin position="199"/>
        <end position="434"/>
    </location>
</feature>
<dbReference type="Proteomes" id="UP000187283">
    <property type="component" value="Unassembled WGS sequence"/>
</dbReference>
<dbReference type="PROSITE" id="PS51758">
    <property type="entry name" value="LETM1_RBD"/>
    <property type="match status" value="1"/>
</dbReference>
<comment type="subcellular location">
    <subcellularLocation>
        <location evidence="1">Mitochondrion inner membrane</location>
        <topology evidence="1">Single-pass membrane protein</topology>
    </subcellularLocation>
</comment>
<keyword evidence="6" id="KW-0472">Membrane</keyword>
<dbReference type="AlphaFoldDB" id="A0A1R1XDY3"/>
<feature type="region of interest" description="Disordered" evidence="8">
    <location>
        <begin position="75"/>
        <end position="96"/>
    </location>
</feature>
<organism evidence="10 12">
    <name type="scientific">Smittium culicis</name>
    <dbReference type="NCBI Taxonomy" id="133412"/>
    <lineage>
        <taxon>Eukaryota</taxon>
        <taxon>Fungi</taxon>
        <taxon>Fungi incertae sedis</taxon>
        <taxon>Zoopagomycota</taxon>
        <taxon>Kickxellomycotina</taxon>
        <taxon>Harpellomycetes</taxon>
        <taxon>Harpellales</taxon>
        <taxon>Legeriomycetaceae</taxon>
        <taxon>Smittium</taxon>
    </lineage>
</organism>
<evidence type="ECO:0000256" key="7">
    <source>
        <dbReference type="PROSITE-ProRule" id="PRU01094"/>
    </source>
</evidence>
<proteinExistence type="predicted"/>
<dbReference type="PANTHER" id="PTHR14009:SF1">
    <property type="entry name" value="MITOCHONDRIAL PROTON_CALCIUM EXCHANGER PROTEIN"/>
    <property type="match status" value="1"/>
</dbReference>
<dbReference type="InterPro" id="IPR033122">
    <property type="entry name" value="LETM1-like_RBD"/>
</dbReference>
<dbReference type="STRING" id="133412.A0A1R1XDY3"/>
<evidence type="ECO:0000256" key="8">
    <source>
        <dbReference type="SAM" id="MobiDB-lite"/>
    </source>
</evidence>
<dbReference type="EMBL" id="LSSN01001349">
    <property type="protein sequence ID" value="OMJ19998.1"/>
    <property type="molecule type" value="Genomic_DNA"/>
</dbReference>
<evidence type="ECO:0000313" key="10">
    <source>
        <dbReference type="EMBL" id="OMJ12806.1"/>
    </source>
</evidence>
<gene>
    <name evidence="11" type="ORF">AYI70_g4380</name>
    <name evidence="10" type="ORF">AYI70_g8895</name>
</gene>
<comment type="caution">
    <text evidence="10">The sequence shown here is derived from an EMBL/GenBank/DDBJ whole genome shotgun (WGS) entry which is preliminary data.</text>
</comment>
<sequence>MFLYLTITLLYLIFQGYRTYVGVRVGLDSRLQSNIPALRSIQINLLVPLKTPTLQIQSFQKNLFSSSIYHKKELNKPNEDSKAVSKDSHSSVPAENKPTLWDKIKHEANHYWNGTKLLGKELKISTILFAKMLNGADLSRRENRQLKRTLIDLARLVPFSLFVIIPFAELLLPFALKIFPNLLPSTYEEKANVEKKRLSIQKTRAEVSRYLRDTIKEGMEQKKMVLLESEDKAATTKIEKVESLLSSIRSSGEKVHTEEIVQLVSIFSDDLTLDNLTRPQLVSICRYLDIQSFGTDNLLKYQVRKRMKYIRADDKVIDNEGIDTLTVPELQAACLARGIRTIGSSPVKMRTDLENWIQLHLKQNTPSVILILSRILSATDPKAKPTAEILQATLSSLPESLVNEATLAAAEEAGLATNKQRLEVLQEQIELIQDESEQEQEVQEVLEKQQNLAESERKLTETENPSTKQEKPN</sequence>
<dbReference type="EMBL" id="LSSN01003789">
    <property type="protein sequence ID" value="OMJ12806.1"/>
    <property type="molecule type" value="Genomic_DNA"/>
</dbReference>
<accession>A0A1R1XDY3</accession>
<evidence type="ECO:0000256" key="6">
    <source>
        <dbReference type="ARBA" id="ARBA00023136"/>
    </source>
</evidence>
<evidence type="ECO:0000313" key="11">
    <source>
        <dbReference type="EMBL" id="OMJ19998.1"/>
    </source>
</evidence>
<dbReference type="PANTHER" id="PTHR14009">
    <property type="entry name" value="LEUCINE ZIPPER-EF-HAND CONTAINING TRANSMEMBRANE PROTEIN"/>
    <property type="match status" value="1"/>
</dbReference>
<dbReference type="GO" id="GO:0005743">
    <property type="term" value="C:mitochondrial inner membrane"/>
    <property type="evidence" value="ECO:0007669"/>
    <property type="project" value="UniProtKB-SubCell"/>
</dbReference>
<feature type="region of interest" description="Disordered" evidence="8">
    <location>
        <begin position="436"/>
        <end position="473"/>
    </location>
</feature>
<evidence type="ECO:0000256" key="2">
    <source>
        <dbReference type="ARBA" id="ARBA00022692"/>
    </source>
</evidence>
<feature type="compositionally biased region" description="Basic and acidic residues" evidence="8">
    <location>
        <begin position="75"/>
        <end position="89"/>
    </location>
</feature>